<name>G0M9X2_CAEBE</name>
<feature type="transmembrane region" description="Helical" evidence="1">
    <location>
        <begin position="67"/>
        <end position="88"/>
    </location>
</feature>
<accession>G0M9X2</accession>
<evidence type="ECO:0000313" key="2">
    <source>
        <dbReference type="EMBL" id="EGT30846.1"/>
    </source>
</evidence>
<sequence length="177" mass="19707">MYQVWITSITIHRFINHRQRLTQQRNLTCQNVLKILEYVISVMIVKDLGTGIAWAMCANSLCNMNVLYFYFFGTNILCQIFLFIGIALQCSMESISTTSPVESVLVTHAKVIGASKIVLFIIAGISHVAGIQNILAIIHFCFVEMFLVLVVIEITEILANPNALQQSNNVNGPGESV</sequence>
<dbReference type="OrthoDB" id="5826201at2759"/>
<reference evidence="3" key="1">
    <citation type="submission" date="2011-07" db="EMBL/GenBank/DDBJ databases">
        <authorList>
            <consortium name="Caenorhabditis brenneri Sequencing and Analysis Consortium"/>
            <person name="Wilson R.K."/>
        </authorList>
    </citation>
    <scope>NUCLEOTIDE SEQUENCE [LARGE SCALE GENOMIC DNA]</scope>
    <source>
        <strain evidence="3">PB2801</strain>
    </source>
</reference>
<organism evidence="3">
    <name type="scientific">Caenorhabditis brenneri</name>
    <name type="common">Nematode worm</name>
    <dbReference type="NCBI Taxonomy" id="135651"/>
    <lineage>
        <taxon>Eukaryota</taxon>
        <taxon>Metazoa</taxon>
        <taxon>Ecdysozoa</taxon>
        <taxon>Nematoda</taxon>
        <taxon>Chromadorea</taxon>
        <taxon>Rhabditida</taxon>
        <taxon>Rhabditina</taxon>
        <taxon>Rhabditomorpha</taxon>
        <taxon>Rhabditoidea</taxon>
        <taxon>Rhabditidae</taxon>
        <taxon>Peloderinae</taxon>
        <taxon>Caenorhabditis</taxon>
    </lineage>
</organism>
<evidence type="ECO:0000313" key="3">
    <source>
        <dbReference type="Proteomes" id="UP000008068"/>
    </source>
</evidence>
<keyword evidence="1" id="KW-0812">Transmembrane</keyword>
<dbReference type="EMBL" id="GL379787">
    <property type="protein sequence ID" value="EGT30846.1"/>
    <property type="molecule type" value="Genomic_DNA"/>
</dbReference>
<proteinExistence type="predicted"/>
<gene>
    <name evidence="2" type="ORF">CAEBREN_22798</name>
</gene>
<feature type="transmembrane region" description="Helical" evidence="1">
    <location>
        <begin position="134"/>
        <end position="152"/>
    </location>
</feature>
<keyword evidence="3" id="KW-1185">Reference proteome</keyword>
<dbReference type="AlphaFoldDB" id="G0M9X2"/>
<dbReference type="Proteomes" id="UP000008068">
    <property type="component" value="Unassembled WGS sequence"/>
</dbReference>
<keyword evidence="1" id="KW-1133">Transmembrane helix</keyword>
<dbReference type="HOGENOM" id="CLU_101905_0_0_1"/>
<feature type="transmembrane region" description="Helical" evidence="1">
    <location>
        <begin position="109"/>
        <end position="128"/>
    </location>
</feature>
<keyword evidence="1" id="KW-0472">Membrane</keyword>
<evidence type="ECO:0000256" key="1">
    <source>
        <dbReference type="SAM" id="Phobius"/>
    </source>
</evidence>
<dbReference type="InParanoid" id="G0M9X2"/>
<protein>
    <submittedName>
        <fullName evidence="2">Uncharacterized protein</fullName>
    </submittedName>
</protein>